<organism evidence="1">
    <name type="scientific">Zea mays</name>
    <name type="common">Maize</name>
    <dbReference type="NCBI Taxonomy" id="4577"/>
    <lineage>
        <taxon>Eukaryota</taxon>
        <taxon>Viridiplantae</taxon>
        <taxon>Streptophyta</taxon>
        <taxon>Embryophyta</taxon>
        <taxon>Tracheophyta</taxon>
        <taxon>Spermatophyta</taxon>
        <taxon>Magnoliopsida</taxon>
        <taxon>Liliopsida</taxon>
        <taxon>Poales</taxon>
        <taxon>Poaceae</taxon>
        <taxon>PACMAD clade</taxon>
        <taxon>Panicoideae</taxon>
        <taxon>Andropogonodae</taxon>
        <taxon>Andropogoneae</taxon>
        <taxon>Tripsacinae</taxon>
        <taxon>Zea</taxon>
    </lineage>
</organism>
<proteinExistence type="predicted"/>
<protein>
    <submittedName>
        <fullName evidence="1">Uncharacterized protein</fullName>
    </submittedName>
</protein>
<dbReference type="EMBL" id="CM000781">
    <property type="protein sequence ID" value="AQK70049.1"/>
    <property type="molecule type" value="Genomic_DNA"/>
</dbReference>
<dbReference type="OrthoDB" id="696155at2759"/>
<gene>
    <name evidence="1" type="ORF">ZEAMMB73_Zm00001d016087</name>
</gene>
<sequence length="235" mass="23239">MAGTGPIPGVIVLALGAGALGFPDALRQLLDAVAGRPRSPLLDIAACVLAMAVATAYALGTMLLARFVRKAPGGLGAAAGVGGDAPRADLFALLTLVVSLGAALLVSACLFLTAPGAGGLLYRTVDVLAGKSGVVSALVAVAAAAAIPFVRRVLCAAPASTRILGFAVVGLFVLAAFVLLPTLGGGLYKHRVSVSVGVMVMALARRFGKLARAASLAIVIVSFALIGLLTTACAK</sequence>
<dbReference type="FunCoup" id="A0A1D6H5F2">
    <property type="interactions" value="1"/>
</dbReference>
<dbReference type="AlphaFoldDB" id="A0A1D6H5F2"/>
<name>A0A1D6H5F2_MAIZE</name>
<reference evidence="1" key="1">
    <citation type="submission" date="2015-12" db="EMBL/GenBank/DDBJ databases">
        <title>Update maize B73 reference genome by single molecule sequencing technologies.</title>
        <authorList>
            <consortium name="Maize Genome Sequencing Project"/>
            <person name="Ware D."/>
        </authorList>
    </citation>
    <scope>NUCLEOTIDE SEQUENCE</scope>
    <source>
        <tissue evidence="1">Seedling</tissue>
    </source>
</reference>
<dbReference type="InParanoid" id="A0A1D6H5F2"/>
<evidence type="ECO:0000313" key="1">
    <source>
        <dbReference type="EMBL" id="AQK70049.1"/>
    </source>
</evidence>
<accession>A0A1D6H5F2</accession>